<evidence type="ECO:0000313" key="2">
    <source>
        <dbReference type="Proteomes" id="UP000324222"/>
    </source>
</evidence>
<dbReference type="EMBL" id="VSRR010021435">
    <property type="protein sequence ID" value="MPC63936.1"/>
    <property type="molecule type" value="Genomic_DNA"/>
</dbReference>
<dbReference type="Proteomes" id="UP000324222">
    <property type="component" value="Unassembled WGS sequence"/>
</dbReference>
<gene>
    <name evidence="1" type="ORF">E2C01_058043</name>
</gene>
<proteinExistence type="predicted"/>
<dbReference type="AlphaFoldDB" id="A0A5B7H247"/>
<organism evidence="1 2">
    <name type="scientific">Portunus trituberculatus</name>
    <name type="common">Swimming crab</name>
    <name type="synonym">Neptunus trituberculatus</name>
    <dbReference type="NCBI Taxonomy" id="210409"/>
    <lineage>
        <taxon>Eukaryota</taxon>
        <taxon>Metazoa</taxon>
        <taxon>Ecdysozoa</taxon>
        <taxon>Arthropoda</taxon>
        <taxon>Crustacea</taxon>
        <taxon>Multicrustacea</taxon>
        <taxon>Malacostraca</taxon>
        <taxon>Eumalacostraca</taxon>
        <taxon>Eucarida</taxon>
        <taxon>Decapoda</taxon>
        <taxon>Pleocyemata</taxon>
        <taxon>Brachyura</taxon>
        <taxon>Eubrachyura</taxon>
        <taxon>Portunoidea</taxon>
        <taxon>Portunidae</taxon>
        <taxon>Portuninae</taxon>
        <taxon>Portunus</taxon>
    </lineage>
</organism>
<sequence length="82" mass="9036">MERRSQFSPLFPEASPGRRVPAKGWNCALNARTDTSLTTAVYDKVERDSSVLAETSSREHHVEDGTRVGHVGVYSPHDVAVL</sequence>
<keyword evidence="2" id="KW-1185">Reference proteome</keyword>
<name>A0A5B7H247_PORTR</name>
<protein>
    <submittedName>
        <fullName evidence="1">Uncharacterized protein</fullName>
    </submittedName>
</protein>
<evidence type="ECO:0000313" key="1">
    <source>
        <dbReference type="EMBL" id="MPC63936.1"/>
    </source>
</evidence>
<comment type="caution">
    <text evidence="1">The sequence shown here is derived from an EMBL/GenBank/DDBJ whole genome shotgun (WGS) entry which is preliminary data.</text>
</comment>
<accession>A0A5B7H247</accession>
<reference evidence="1 2" key="1">
    <citation type="submission" date="2019-05" db="EMBL/GenBank/DDBJ databases">
        <title>Another draft genome of Portunus trituberculatus and its Hox gene families provides insights of decapod evolution.</title>
        <authorList>
            <person name="Jeong J.-H."/>
            <person name="Song I."/>
            <person name="Kim S."/>
            <person name="Choi T."/>
            <person name="Kim D."/>
            <person name="Ryu S."/>
            <person name="Kim W."/>
        </authorList>
    </citation>
    <scope>NUCLEOTIDE SEQUENCE [LARGE SCALE GENOMIC DNA]</scope>
    <source>
        <tissue evidence="1">Muscle</tissue>
    </source>
</reference>